<dbReference type="Proteomes" id="UP001254608">
    <property type="component" value="Unassembled WGS sequence"/>
</dbReference>
<evidence type="ECO:0000313" key="11">
    <source>
        <dbReference type="Proteomes" id="UP001254608"/>
    </source>
</evidence>
<dbReference type="InterPro" id="IPR033719">
    <property type="entry name" value="NAGS_kin"/>
</dbReference>
<dbReference type="NCBIfam" id="NF003641">
    <property type="entry name" value="PRK05279.1"/>
    <property type="match status" value="1"/>
</dbReference>
<gene>
    <name evidence="8 10" type="primary">argA</name>
    <name evidence="10" type="ORF">RM530_11935</name>
</gene>
<feature type="domain" description="N-acetyltransferase" evidence="9">
    <location>
        <begin position="312"/>
        <end position="458"/>
    </location>
</feature>
<accession>A0ABU2WJN4</accession>
<dbReference type="RefSeq" id="WP_311365457.1">
    <property type="nucleotide sequence ID" value="NZ_JAVRIC010000016.1"/>
</dbReference>
<sequence length="458" mass="49696">MNQPAANTGAEATPTTPAANLDFVASLRAAAPYVHAHVGKVFVVCFGGEIAQDSGFDSFLYDLGLLHSLGAKLVLVHGARPQIDARLKAQNLQPQYVGNVRVTDLAALDCVKSAVGSLRMDIEARLSTSLASTPLGGARLKTASGNWVTARPVGVRHGVDHQHTGEVRKVDVATIREVLRQERIALLSPIGYSPTGEIFNLRAEDVATAVATALSADKLIFMCNRAPNEWRLADESGDVGQFSLADARRLLADETSPLAEEDRPYVEAAIVAGRGGVQRVHLVHQDMDGALLRELYTRDGVGLLFYAGDSYETIREASIDDVGGILQLIQPMEKAGVLVPRSREQLELEIGNFVVMVRDGLVIACAALFAFTEAKMGELACVATHPAYRGGGRAATLLTRIEQNARRNGLTRLFSLTTHTPHWFIERGFARTTIEALPVRRQQIYNYQRNSLVLEKAL</sequence>
<keyword evidence="5 8" id="KW-0808">Transferase</keyword>
<comment type="pathway">
    <text evidence="1 8">Amino-acid biosynthesis; L-arginine biosynthesis; N(2)-acetyl-L-ornithine from L-glutamate: step 1/4.</text>
</comment>
<dbReference type="CDD" id="cd04237">
    <property type="entry name" value="AAK_NAGS-ABP"/>
    <property type="match status" value="1"/>
</dbReference>
<evidence type="ECO:0000256" key="5">
    <source>
        <dbReference type="ARBA" id="ARBA00022679"/>
    </source>
</evidence>
<evidence type="ECO:0000259" key="9">
    <source>
        <dbReference type="PROSITE" id="PS51186"/>
    </source>
</evidence>
<keyword evidence="8" id="KW-0963">Cytoplasm</keyword>
<comment type="caution">
    <text evidence="10">The sequence shown here is derived from an EMBL/GenBank/DDBJ whole genome shotgun (WGS) entry which is preliminary data.</text>
</comment>
<keyword evidence="6 8" id="KW-0012">Acyltransferase</keyword>
<evidence type="ECO:0000256" key="2">
    <source>
        <dbReference type="ARBA" id="ARBA00009145"/>
    </source>
</evidence>
<dbReference type="Pfam" id="PF00696">
    <property type="entry name" value="AA_kinase"/>
    <property type="match status" value="1"/>
</dbReference>
<dbReference type="SUPFAM" id="SSF53633">
    <property type="entry name" value="Carbamate kinase-like"/>
    <property type="match status" value="1"/>
</dbReference>
<evidence type="ECO:0000313" key="10">
    <source>
        <dbReference type="EMBL" id="MDT0498067.1"/>
    </source>
</evidence>
<dbReference type="InterPro" id="IPR000182">
    <property type="entry name" value="GNAT_dom"/>
</dbReference>
<proteinExistence type="inferred from homology"/>
<dbReference type="InterPro" id="IPR001048">
    <property type="entry name" value="Asp/Glu/Uridylate_kinase"/>
</dbReference>
<dbReference type="InterPro" id="IPR016181">
    <property type="entry name" value="Acyl_CoA_acyltransferase"/>
</dbReference>
<dbReference type="EMBL" id="JAVRIC010000016">
    <property type="protein sequence ID" value="MDT0498067.1"/>
    <property type="molecule type" value="Genomic_DNA"/>
</dbReference>
<dbReference type="Pfam" id="PF00583">
    <property type="entry name" value="Acetyltransf_1"/>
    <property type="match status" value="1"/>
</dbReference>
<comment type="subcellular location">
    <subcellularLocation>
        <location evidence="8">Cytoplasm</location>
    </subcellularLocation>
</comment>
<dbReference type="SUPFAM" id="SSF55729">
    <property type="entry name" value="Acyl-CoA N-acyltransferases (Nat)"/>
    <property type="match status" value="1"/>
</dbReference>
<evidence type="ECO:0000256" key="7">
    <source>
        <dbReference type="ARBA" id="ARBA00048372"/>
    </source>
</evidence>
<protein>
    <recommendedName>
        <fullName evidence="8">Amino-acid acetyltransferase</fullName>
        <ecNumber evidence="8">2.3.1.1</ecNumber>
    </recommendedName>
    <alternativeName>
        <fullName evidence="8">N-acetylglutamate synthase</fullName>
        <shortName evidence="8">AGS</shortName>
        <shortName evidence="8">NAGS</shortName>
    </alternativeName>
</protein>
<dbReference type="PIRSF" id="PIRSF000423">
    <property type="entry name" value="ArgA"/>
    <property type="match status" value="1"/>
</dbReference>
<dbReference type="HAMAP" id="MF_01105">
    <property type="entry name" value="N_acetyl_glu_synth"/>
    <property type="match status" value="1"/>
</dbReference>
<dbReference type="CDD" id="cd04301">
    <property type="entry name" value="NAT_SF"/>
    <property type="match status" value="1"/>
</dbReference>
<keyword evidence="3 8" id="KW-0055">Arginine biosynthesis</keyword>
<dbReference type="PANTHER" id="PTHR30602:SF12">
    <property type="entry name" value="AMINO-ACID ACETYLTRANSFERASE NAGS1, CHLOROPLASTIC-RELATED"/>
    <property type="match status" value="1"/>
</dbReference>
<dbReference type="InterPro" id="IPR036393">
    <property type="entry name" value="AceGlu_kinase-like_sf"/>
</dbReference>
<dbReference type="PROSITE" id="PS51186">
    <property type="entry name" value="GNAT"/>
    <property type="match status" value="1"/>
</dbReference>
<reference evidence="10 11" key="1">
    <citation type="submission" date="2023-09" db="EMBL/GenBank/DDBJ databases">
        <authorList>
            <person name="Rey-Velasco X."/>
        </authorList>
    </citation>
    <scope>NUCLEOTIDE SEQUENCE [LARGE SCALE GENOMIC DNA]</scope>
    <source>
        <strain evidence="10 11">W345</strain>
    </source>
</reference>
<dbReference type="EC" id="2.3.1.1" evidence="8"/>
<dbReference type="InterPro" id="IPR010167">
    <property type="entry name" value="NH2A_AcTrfase"/>
</dbReference>
<evidence type="ECO:0000256" key="8">
    <source>
        <dbReference type="HAMAP-Rule" id="MF_01105"/>
    </source>
</evidence>
<comment type="catalytic activity">
    <reaction evidence="7 8">
        <text>L-glutamate + acetyl-CoA = N-acetyl-L-glutamate + CoA + H(+)</text>
        <dbReference type="Rhea" id="RHEA:24292"/>
        <dbReference type="ChEBI" id="CHEBI:15378"/>
        <dbReference type="ChEBI" id="CHEBI:29985"/>
        <dbReference type="ChEBI" id="CHEBI:44337"/>
        <dbReference type="ChEBI" id="CHEBI:57287"/>
        <dbReference type="ChEBI" id="CHEBI:57288"/>
        <dbReference type="EC" id="2.3.1.1"/>
    </reaction>
</comment>
<evidence type="ECO:0000256" key="1">
    <source>
        <dbReference type="ARBA" id="ARBA00004925"/>
    </source>
</evidence>
<dbReference type="GO" id="GO:0016746">
    <property type="term" value="F:acyltransferase activity"/>
    <property type="evidence" value="ECO:0007669"/>
    <property type="project" value="UniProtKB-KW"/>
</dbReference>
<keyword evidence="4 8" id="KW-0028">Amino-acid biosynthesis</keyword>
<dbReference type="NCBIfam" id="TIGR01890">
    <property type="entry name" value="N-Ac-Glu-synth"/>
    <property type="match status" value="1"/>
</dbReference>
<comment type="miscellaneous">
    <text evidence="8">In bacteria which possess the bifunctional enzyme ornithine acetyltransferase/N-acetylglutamate synthase (ArgJ), ArgA fulfills an anaplerotic role.</text>
</comment>
<evidence type="ECO:0000256" key="6">
    <source>
        <dbReference type="ARBA" id="ARBA00023315"/>
    </source>
</evidence>
<keyword evidence="11" id="KW-1185">Reference proteome</keyword>
<dbReference type="Gene3D" id="3.40.1160.10">
    <property type="entry name" value="Acetylglutamate kinase-like"/>
    <property type="match status" value="1"/>
</dbReference>
<evidence type="ECO:0000256" key="4">
    <source>
        <dbReference type="ARBA" id="ARBA00022605"/>
    </source>
</evidence>
<dbReference type="Gene3D" id="3.40.630.30">
    <property type="match status" value="1"/>
</dbReference>
<evidence type="ECO:0000256" key="3">
    <source>
        <dbReference type="ARBA" id="ARBA00022571"/>
    </source>
</evidence>
<comment type="similarity">
    <text evidence="2 8">Belongs to the acetyltransferase family. ArgA subfamily.</text>
</comment>
<name>A0ABU2WJN4_9GAMM</name>
<organism evidence="10 11">
    <name type="scientific">Banduia mediterranea</name>
    <dbReference type="NCBI Taxonomy" id="3075609"/>
    <lineage>
        <taxon>Bacteria</taxon>
        <taxon>Pseudomonadati</taxon>
        <taxon>Pseudomonadota</taxon>
        <taxon>Gammaproteobacteria</taxon>
        <taxon>Nevskiales</taxon>
        <taxon>Algiphilaceae</taxon>
        <taxon>Banduia</taxon>
    </lineage>
</organism>
<dbReference type="PANTHER" id="PTHR30602">
    <property type="entry name" value="AMINO-ACID ACETYLTRANSFERASE"/>
    <property type="match status" value="1"/>
</dbReference>